<evidence type="ECO:0000256" key="1">
    <source>
        <dbReference type="SAM" id="MobiDB-lite"/>
    </source>
</evidence>
<sequence>MSFLEKALDAAFWKKPAKTRIQKARKPESQKARKPESQKASLKAVLYYNSRCALNLAPPLSSSMLLC</sequence>
<dbReference type="EMBL" id="MN740731">
    <property type="protein sequence ID" value="QHS81202.1"/>
    <property type="molecule type" value="Genomic_DNA"/>
</dbReference>
<organism evidence="2">
    <name type="scientific">viral metagenome</name>
    <dbReference type="NCBI Taxonomy" id="1070528"/>
    <lineage>
        <taxon>unclassified sequences</taxon>
        <taxon>metagenomes</taxon>
        <taxon>organismal metagenomes</taxon>
    </lineage>
</organism>
<dbReference type="AlphaFoldDB" id="A0A6C0AN69"/>
<accession>A0A6C0AN69</accession>
<name>A0A6C0AN69_9ZZZZ</name>
<proteinExistence type="predicted"/>
<evidence type="ECO:0000313" key="2">
    <source>
        <dbReference type="EMBL" id="QHS81202.1"/>
    </source>
</evidence>
<protein>
    <submittedName>
        <fullName evidence="2">Uncharacterized protein</fullName>
    </submittedName>
</protein>
<reference evidence="2" key="1">
    <citation type="journal article" date="2020" name="Nature">
        <title>Giant virus diversity and host interactions through global metagenomics.</title>
        <authorList>
            <person name="Schulz F."/>
            <person name="Roux S."/>
            <person name="Paez-Espino D."/>
            <person name="Jungbluth S."/>
            <person name="Walsh D.A."/>
            <person name="Denef V.J."/>
            <person name="McMahon K.D."/>
            <person name="Konstantinidis K.T."/>
            <person name="Eloe-Fadrosh E.A."/>
            <person name="Kyrpides N.C."/>
            <person name="Woyke T."/>
        </authorList>
    </citation>
    <scope>NUCLEOTIDE SEQUENCE</scope>
    <source>
        <strain evidence="2">GVMAG-S-1101161-73</strain>
    </source>
</reference>
<feature type="region of interest" description="Disordered" evidence="1">
    <location>
        <begin position="19"/>
        <end position="39"/>
    </location>
</feature>
<feature type="compositionally biased region" description="Basic and acidic residues" evidence="1">
    <location>
        <begin position="25"/>
        <end position="37"/>
    </location>
</feature>